<keyword evidence="1" id="KW-1133">Transmembrane helix</keyword>
<proteinExistence type="predicted"/>
<feature type="transmembrane region" description="Helical" evidence="1">
    <location>
        <begin position="40"/>
        <end position="59"/>
    </location>
</feature>
<evidence type="ECO:0000313" key="3">
    <source>
        <dbReference type="Proteomes" id="UP001233172"/>
    </source>
</evidence>
<sequence>MENGSELSSFVSTTDLLAPASDDSEELYCGRRTSSPHEFFLFRIMFCYVNPGLSIFGFITNMMSLEILRRSGLQKHSNILLIGLVVADSMSLALTLNFGMIILEYGPRQFFI</sequence>
<name>A0AAD8BLD1_BIOPF</name>
<reference evidence="2" key="1">
    <citation type="journal article" date="2023" name="PLoS Negl. Trop. Dis.">
        <title>A genome sequence for Biomphalaria pfeifferi, the major vector snail for the human-infecting parasite Schistosoma mansoni.</title>
        <authorList>
            <person name="Bu L."/>
            <person name="Lu L."/>
            <person name="Laidemitt M.R."/>
            <person name="Zhang S.M."/>
            <person name="Mutuku M."/>
            <person name="Mkoji G."/>
            <person name="Steinauer M."/>
            <person name="Loker E.S."/>
        </authorList>
    </citation>
    <scope>NUCLEOTIDE SEQUENCE</scope>
    <source>
        <strain evidence="2">KasaAsao</strain>
    </source>
</reference>
<dbReference type="Gene3D" id="1.20.1070.10">
    <property type="entry name" value="Rhodopsin 7-helix transmembrane proteins"/>
    <property type="match status" value="1"/>
</dbReference>
<keyword evidence="1" id="KW-0812">Transmembrane</keyword>
<comment type="caution">
    <text evidence="2">The sequence shown here is derived from an EMBL/GenBank/DDBJ whole genome shotgun (WGS) entry which is preliminary data.</text>
</comment>
<dbReference type="Proteomes" id="UP001233172">
    <property type="component" value="Unassembled WGS sequence"/>
</dbReference>
<keyword evidence="1" id="KW-0472">Membrane</keyword>
<organism evidence="2 3">
    <name type="scientific">Biomphalaria pfeifferi</name>
    <name type="common">Bloodfluke planorb</name>
    <name type="synonym">Freshwater snail</name>
    <dbReference type="NCBI Taxonomy" id="112525"/>
    <lineage>
        <taxon>Eukaryota</taxon>
        <taxon>Metazoa</taxon>
        <taxon>Spiralia</taxon>
        <taxon>Lophotrochozoa</taxon>
        <taxon>Mollusca</taxon>
        <taxon>Gastropoda</taxon>
        <taxon>Heterobranchia</taxon>
        <taxon>Euthyneura</taxon>
        <taxon>Panpulmonata</taxon>
        <taxon>Hygrophila</taxon>
        <taxon>Lymnaeoidea</taxon>
        <taxon>Planorbidae</taxon>
        <taxon>Biomphalaria</taxon>
    </lineage>
</organism>
<reference evidence="2" key="2">
    <citation type="submission" date="2023-04" db="EMBL/GenBank/DDBJ databases">
        <authorList>
            <person name="Bu L."/>
            <person name="Lu L."/>
            <person name="Laidemitt M.R."/>
            <person name="Zhang S.M."/>
            <person name="Mutuku M."/>
            <person name="Mkoji G."/>
            <person name="Steinauer M."/>
            <person name="Loker E.S."/>
        </authorList>
    </citation>
    <scope>NUCLEOTIDE SEQUENCE</scope>
    <source>
        <strain evidence="2">KasaAsao</strain>
        <tissue evidence="2">Whole Snail</tissue>
    </source>
</reference>
<accession>A0AAD8BLD1</accession>
<dbReference type="EMBL" id="JASAOG010000067">
    <property type="protein sequence ID" value="KAK0055710.1"/>
    <property type="molecule type" value="Genomic_DNA"/>
</dbReference>
<keyword evidence="2" id="KW-0675">Receptor</keyword>
<gene>
    <name evidence="2" type="ORF">Bpfe_014776</name>
</gene>
<protein>
    <submittedName>
        <fullName evidence="2">G-protein coupled receptor</fullName>
    </submittedName>
</protein>
<feature type="transmembrane region" description="Helical" evidence="1">
    <location>
        <begin position="79"/>
        <end position="103"/>
    </location>
</feature>
<evidence type="ECO:0000256" key="1">
    <source>
        <dbReference type="SAM" id="Phobius"/>
    </source>
</evidence>
<dbReference type="AlphaFoldDB" id="A0AAD8BLD1"/>
<evidence type="ECO:0000313" key="2">
    <source>
        <dbReference type="EMBL" id="KAK0055710.1"/>
    </source>
</evidence>
<feature type="non-terminal residue" evidence="2">
    <location>
        <position position="112"/>
    </location>
</feature>
<keyword evidence="3" id="KW-1185">Reference proteome</keyword>